<dbReference type="SUPFAM" id="SSF56601">
    <property type="entry name" value="beta-lactamase/transpeptidase-like"/>
    <property type="match status" value="1"/>
</dbReference>
<dbReference type="Gene3D" id="2.40.128.600">
    <property type="match status" value="1"/>
</dbReference>
<dbReference type="STRING" id="97972.A0A2V1DPP5"/>
<keyword evidence="4" id="KW-1185">Reference proteome</keyword>
<name>A0A2V1DPP5_9PLEO</name>
<dbReference type="Gene3D" id="3.40.710.10">
    <property type="entry name" value="DD-peptidase/beta-lactamase superfamily"/>
    <property type="match status" value="1"/>
</dbReference>
<protein>
    <submittedName>
        <fullName evidence="3">Beta-lactamase/transpeptidase-like protein</fullName>
    </submittedName>
</protein>
<dbReference type="InterPro" id="IPR012338">
    <property type="entry name" value="Beta-lactam/transpept-like"/>
</dbReference>
<evidence type="ECO:0000259" key="1">
    <source>
        <dbReference type="Pfam" id="PF00144"/>
    </source>
</evidence>
<reference evidence="3 4" key="1">
    <citation type="journal article" date="2018" name="Sci. Rep.">
        <title>Comparative genomics provides insights into the lifestyle and reveals functional heterogeneity of dark septate endophytic fungi.</title>
        <authorList>
            <person name="Knapp D.G."/>
            <person name="Nemeth J.B."/>
            <person name="Barry K."/>
            <person name="Hainaut M."/>
            <person name="Henrissat B."/>
            <person name="Johnson J."/>
            <person name="Kuo A."/>
            <person name="Lim J.H.P."/>
            <person name="Lipzen A."/>
            <person name="Nolan M."/>
            <person name="Ohm R.A."/>
            <person name="Tamas L."/>
            <person name="Grigoriev I.V."/>
            <person name="Spatafora J.W."/>
            <person name="Nagy L.G."/>
            <person name="Kovacs G.M."/>
        </authorList>
    </citation>
    <scope>NUCLEOTIDE SEQUENCE [LARGE SCALE GENOMIC DNA]</scope>
    <source>
        <strain evidence="3 4">DSE2036</strain>
    </source>
</reference>
<dbReference type="AlphaFoldDB" id="A0A2V1DPP5"/>
<dbReference type="OrthoDB" id="5946976at2759"/>
<dbReference type="InterPro" id="IPR050789">
    <property type="entry name" value="Diverse_Enzym_Activities"/>
</dbReference>
<dbReference type="PANTHER" id="PTHR43283:SF3">
    <property type="entry name" value="BETA-LACTAMASE FAMILY PROTEIN (AFU_ORTHOLOGUE AFUA_5G07500)"/>
    <property type="match status" value="1"/>
</dbReference>
<accession>A0A2V1DPP5</accession>
<dbReference type="InterPro" id="IPR021860">
    <property type="entry name" value="Peptidase_S12_Pab87-rel_C"/>
</dbReference>
<dbReference type="Pfam" id="PF00144">
    <property type="entry name" value="Beta-lactamase"/>
    <property type="match status" value="1"/>
</dbReference>
<feature type="domain" description="Peptidase S12 Pab87-related C-terminal" evidence="2">
    <location>
        <begin position="424"/>
        <end position="526"/>
    </location>
</feature>
<evidence type="ECO:0000313" key="3">
    <source>
        <dbReference type="EMBL" id="PVI00137.1"/>
    </source>
</evidence>
<dbReference type="Proteomes" id="UP000244855">
    <property type="component" value="Unassembled WGS sequence"/>
</dbReference>
<dbReference type="PANTHER" id="PTHR43283">
    <property type="entry name" value="BETA-LACTAMASE-RELATED"/>
    <property type="match status" value="1"/>
</dbReference>
<dbReference type="InterPro" id="IPR001466">
    <property type="entry name" value="Beta-lactam-related"/>
</dbReference>
<proteinExistence type="predicted"/>
<dbReference type="Pfam" id="PF11954">
    <property type="entry name" value="DUF3471"/>
    <property type="match status" value="1"/>
</dbReference>
<dbReference type="EMBL" id="KZ805378">
    <property type="protein sequence ID" value="PVI00137.1"/>
    <property type="molecule type" value="Genomic_DNA"/>
</dbReference>
<evidence type="ECO:0000259" key="2">
    <source>
        <dbReference type="Pfam" id="PF11954"/>
    </source>
</evidence>
<gene>
    <name evidence="3" type="ORF">DM02DRAFT_672196</name>
</gene>
<sequence length="546" mass="60039">MEDIKRKLEALGPKIDRILQIGGAPGLSLGVLHKGVVIHTAHFGHRNANDAVPSNDDTLHTFASLTKIMTAVAIAQLVHGGKLDWDVPIREYLPAFRVRKDEIGMKSTLRDLLSLRTGIAPANPYWGFQNNELLLEPSEITATATFIGTAKPFGQFVYSQWNYALVAEIVKHVIGIPIEDYITQNIFKPLNMTRSSFGRLQDSEANVAHTHCTHDDGTTSRKPDATAYILASGMAACGGARGSIQDYLLFAQALLRDYKVQTENDVDFTPDSVFPLARTVFSAHVGMGPPQRSGIEHVAYCLGLYRTTLPGFLSLASPNFYYILGKDKLPAYGKALAGLEVFHHSGTAMGNIGALFLVPSSQSAVVAFANSQPLMDPTDFVAQLALSVLLDESPLVDFVKTAKMARSVTFTNYEKLERSVAQGKTDTPPTKPLSAYQGDYYNGIHNLVLSIAVAGNGHGLNLTFQHGHTGFGLMPYDGDTFFFPVNREDEMCTKGMWGFMYKDWHLFHFEINTNGEVESVSWRHDPYVASPEVFTKTPSVQVYARL</sequence>
<organism evidence="3 4">
    <name type="scientific">Periconia macrospinosa</name>
    <dbReference type="NCBI Taxonomy" id="97972"/>
    <lineage>
        <taxon>Eukaryota</taxon>
        <taxon>Fungi</taxon>
        <taxon>Dikarya</taxon>
        <taxon>Ascomycota</taxon>
        <taxon>Pezizomycotina</taxon>
        <taxon>Dothideomycetes</taxon>
        <taxon>Pleosporomycetidae</taxon>
        <taxon>Pleosporales</taxon>
        <taxon>Massarineae</taxon>
        <taxon>Periconiaceae</taxon>
        <taxon>Periconia</taxon>
    </lineage>
</organism>
<feature type="domain" description="Beta-lactamase-related" evidence="1">
    <location>
        <begin position="16"/>
        <end position="384"/>
    </location>
</feature>
<evidence type="ECO:0000313" key="4">
    <source>
        <dbReference type="Proteomes" id="UP000244855"/>
    </source>
</evidence>